<sequence length="65" mass="7006">MKVLTDEEWDFGEPIHLPEPFGIEIDRSLEAVESVTGYVLEGLAEGLDGHLEVGQEVQVLLGGAA</sequence>
<evidence type="ECO:0000313" key="1">
    <source>
        <dbReference type="EMBL" id="SFO65585.1"/>
    </source>
</evidence>
<organism evidence="1 2">
    <name type="scientific">Actinomadura madurae</name>
    <dbReference type="NCBI Taxonomy" id="1993"/>
    <lineage>
        <taxon>Bacteria</taxon>
        <taxon>Bacillati</taxon>
        <taxon>Actinomycetota</taxon>
        <taxon>Actinomycetes</taxon>
        <taxon>Streptosporangiales</taxon>
        <taxon>Thermomonosporaceae</taxon>
        <taxon>Actinomadura</taxon>
    </lineage>
</organism>
<gene>
    <name evidence="1" type="ORF">SAMN04489713_108170</name>
</gene>
<dbReference type="EMBL" id="FOVH01000008">
    <property type="protein sequence ID" value="SFO65585.1"/>
    <property type="molecule type" value="Genomic_DNA"/>
</dbReference>
<proteinExistence type="predicted"/>
<dbReference type="Proteomes" id="UP000183413">
    <property type="component" value="Unassembled WGS sequence"/>
</dbReference>
<dbReference type="STRING" id="1993.SAMN04489713_108170"/>
<evidence type="ECO:0000313" key="2">
    <source>
        <dbReference type="Proteomes" id="UP000183413"/>
    </source>
</evidence>
<accession>A0A1I5IYE3</accession>
<reference evidence="1 2" key="1">
    <citation type="submission" date="2016-10" db="EMBL/GenBank/DDBJ databases">
        <authorList>
            <person name="de Groot N.N."/>
        </authorList>
    </citation>
    <scope>NUCLEOTIDE SEQUENCE [LARGE SCALE GENOMIC DNA]</scope>
    <source>
        <strain evidence="1 2">DSM 43067</strain>
    </source>
</reference>
<dbReference type="AlphaFoldDB" id="A0A1I5IYE3"/>
<keyword evidence="2" id="KW-1185">Reference proteome</keyword>
<dbReference type="InParanoid" id="A0A1I5IYE3"/>
<protein>
    <submittedName>
        <fullName evidence="1">Uncharacterized protein</fullName>
    </submittedName>
</protein>
<name>A0A1I5IYE3_9ACTN</name>